<sequence length="299" mass="34182">MKLLLLVHVFATLDIVGLIWFVQVVHYPLFANVGSEQLKTYEELHQRLTTWVVGPTMLVELVTAVMLLKYLPDESKTIAWIGVGPIAVLWFSTALLSVPAHNSLTAEYSTAAYQTLVSTNWIRTVAWTARGILVLIITYRCMRGTEFVPMNHFTGSIALLRHPEQLESQWLTHWDTRRKHFDFVTAERLGDESFRESLDREIAWVLDIRRSKDYIISGQARLHLDIPIESEVDDRFFVVEFYIADPYGKSGRASVELNKQLRWLSSDEVLSGQTSDGVPVNPSLVELLNKADVIAWHMQ</sequence>
<keyword evidence="1" id="KW-0812">Transmembrane</keyword>
<name>A9LH57_9BACT</name>
<evidence type="ECO:0000256" key="1">
    <source>
        <dbReference type="SAM" id="Phobius"/>
    </source>
</evidence>
<reference evidence="2" key="1">
    <citation type="journal article" date="2007" name="ISME J.">
        <title>Fosmids of novel marine Planctomycetes from the Namibian and Oregon coast upwelling systems and their cross-comparison with planctomycete genomes.</title>
        <authorList>
            <person name="Woebken D."/>
            <person name="Teeling H."/>
            <person name="Wecker P."/>
            <person name="Dumitriu A."/>
            <person name="Kostadinov I."/>
            <person name="DeLong E.F."/>
            <person name="Amann R."/>
            <person name="Gloeckner F.O."/>
        </authorList>
    </citation>
    <scope>NUCLEOTIDE SEQUENCE</scope>
</reference>
<evidence type="ECO:0000313" key="2">
    <source>
        <dbReference type="EMBL" id="ABX10728.1"/>
    </source>
</evidence>
<feature type="transmembrane region" description="Helical" evidence="1">
    <location>
        <begin position="78"/>
        <end position="101"/>
    </location>
</feature>
<feature type="transmembrane region" description="Helical" evidence="1">
    <location>
        <begin position="48"/>
        <end position="71"/>
    </location>
</feature>
<dbReference type="AlphaFoldDB" id="A9LH57"/>
<dbReference type="EMBL" id="EF591889">
    <property type="protein sequence ID" value="ABX10728.1"/>
    <property type="molecule type" value="Genomic_DNA"/>
</dbReference>
<gene>
    <name evidence="2" type="ORF">13FN_19</name>
</gene>
<keyword evidence="1" id="KW-1133">Transmembrane helix</keyword>
<proteinExistence type="predicted"/>
<organism evidence="2">
    <name type="scientific">uncultured planctomycete 13FN</name>
    <dbReference type="NCBI Taxonomy" id="455065"/>
    <lineage>
        <taxon>Bacteria</taxon>
        <taxon>Pseudomonadati</taxon>
        <taxon>Planctomycetota</taxon>
        <taxon>Planctomycetia</taxon>
        <taxon>Planctomycetales</taxon>
        <taxon>environmental samples</taxon>
    </lineage>
</organism>
<keyword evidence="1" id="KW-0472">Membrane</keyword>
<accession>A9LH57</accession>
<protein>
    <submittedName>
        <fullName evidence="2">Hypothetical membrane protein</fullName>
    </submittedName>
</protein>
<feature type="transmembrane region" description="Helical" evidence="1">
    <location>
        <begin position="121"/>
        <end position="142"/>
    </location>
</feature>